<dbReference type="NCBIfam" id="TIGR00097">
    <property type="entry name" value="HMP-P_kinase"/>
    <property type="match status" value="1"/>
</dbReference>
<sequence>MNKNETYRYPVALTIAGSDSGGGAGIQADIKTFSALGVFATSAITAITAQNTQGVRSIQPVSPDVLRDQIEAVLEDFTVDAIKIGMLYSAEAARVVADTLARYPDIPIVLDPIMISTSGSKLLKEDAIRTITERLFPMTTLLTPNIPEAEELSGVKIQNEEDITAAARVLRELGCRSVLVKGGHLAGTEATDWLFIEEEKPMRLVDPRVETRNTHGTGCTLSSAIAAYLALSISFEFAVRLGKTYVNKAIANGAGIEVGHGHGPVNHLFHPSPLHKIILGYE</sequence>
<keyword evidence="3 8" id="KW-0808">Transferase</keyword>
<evidence type="ECO:0000259" key="7">
    <source>
        <dbReference type="Pfam" id="PF08543"/>
    </source>
</evidence>
<protein>
    <recommendedName>
        <fullName evidence="2">hydroxymethylpyrimidine kinase</fullName>
        <ecNumber evidence="2">2.7.1.49</ecNumber>
    </recommendedName>
</protein>
<dbReference type="Pfam" id="PF08543">
    <property type="entry name" value="Phos_pyr_kin"/>
    <property type="match status" value="1"/>
</dbReference>
<dbReference type="Gene3D" id="3.40.1190.20">
    <property type="match status" value="1"/>
</dbReference>
<dbReference type="GO" id="GO:0008902">
    <property type="term" value="F:hydroxymethylpyrimidine kinase activity"/>
    <property type="evidence" value="ECO:0007669"/>
    <property type="project" value="UniProtKB-EC"/>
</dbReference>
<gene>
    <name evidence="8" type="primary">thiD</name>
    <name evidence="8" type="ORF">H9848_02765</name>
</gene>
<evidence type="ECO:0000256" key="4">
    <source>
        <dbReference type="ARBA" id="ARBA00022741"/>
    </source>
</evidence>
<evidence type="ECO:0000313" key="8">
    <source>
        <dbReference type="EMBL" id="HIX85517.1"/>
    </source>
</evidence>
<evidence type="ECO:0000313" key="9">
    <source>
        <dbReference type="Proteomes" id="UP000823847"/>
    </source>
</evidence>
<reference evidence="8" key="1">
    <citation type="journal article" date="2021" name="PeerJ">
        <title>Extensive microbial diversity within the chicken gut microbiome revealed by metagenomics and culture.</title>
        <authorList>
            <person name="Gilroy R."/>
            <person name="Ravi A."/>
            <person name="Getino M."/>
            <person name="Pursley I."/>
            <person name="Horton D.L."/>
            <person name="Alikhan N.F."/>
            <person name="Baker D."/>
            <person name="Gharbi K."/>
            <person name="Hall N."/>
            <person name="Watson M."/>
            <person name="Adriaenssens E.M."/>
            <person name="Foster-Nyarko E."/>
            <person name="Jarju S."/>
            <person name="Secka A."/>
            <person name="Antonio M."/>
            <person name="Oren A."/>
            <person name="Chaudhuri R.R."/>
            <person name="La Ragione R."/>
            <person name="Hildebrand F."/>
            <person name="Pallen M.J."/>
        </authorList>
    </citation>
    <scope>NUCLEOTIDE SEQUENCE</scope>
    <source>
        <strain evidence="8">ChiHecec2B26-12326</strain>
    </source>
</reference>
<evidence type="ECO:0000256" key="3">
    <source>
        <dbReference type="ARBA" id="ARBA00022679"/>
    </source>
</evidence>
<accession>A0A9D1XPQ0</accession>
<dbReference type="CDD" id="cd01169">
    <property type="entry name" value="HMPP_kinase"/>
    <property type="match status" value="1"/>
</dbReference>
<dbReference type="EMBL" id="DXEN01000015">
    <property type="protein sequence ID" value="HIX85517.1"/>
    <property type="molecule type" value="Genomic_DNA"/>
</dbReference>
<proteinExistence type="predicted"/>
<dbReference type="GO" id="GO:0005524">
    <property type="term" value="F:ATP binding"/>
    <property type="evidence" value="ECO:0007669"/>
    <property type="project" value="UniProtKB-KW"/>
</dbReference>
<dbReference type="PANTHER" id="PTHR20858">
    <property type="entry name" value="PHOSPHOMETHYLPYRIMIDINE KINASE"/>
    <property type="match status" value="1"/>
</dbReference>
<reference evidence="8" key="2">
    <citation type="submission" date="2021-04" db="EMBL/GenBank/DDBJ databases">
        <authorList>
            <person name="Gilroy R."/>
        </authorList>
    </citation>
    <scope>NUCLEOTIDE SEQUENCE</scope>
    <source>
        <strain evidence="8">ChiHecec2B26-12326</strain>
    </source>
</reference>
<dbReference type="GO" id="GO:0005829">
    <property type="term" value="C:cytosol"/>
    <property type="evidence" value="ECO:0007669"/>
    <property type="project" value="TreeGrafter"/>
</dbReference>
<dbReference type="GO" id="GO:0008972">
    <property type="term" value="F:phosphomethylpyrimidine kinase activity"/>
    <property type="evidence" value="ECO:0007669"/>
    <property type="project" value="InterPro"/>
</dbReference>
<comment type="caution">
    <text evidence="8">The sequence shown here is derived from an EMBL/GenBank/DDBJ whole genome shotgun (WGS) entry which is preliminary data.</text>
</comment>
<evidence type="ECO:0000256" key="5">
    <source>
        <dbReference type="ARBA" id="ARBA00022777"/>
    </source>
</evidence>
<evidence type="ECO:0000256" key="1">
    <source>
        <dbReference type="ARBA" id="ARBA00004948"/>
    </source>
</evidence>
<dbReference type="FunFam" id="3.40.1190.20:FF:000003">
    <property type="entry name" value="Phosphomethylpyrimidine kinase ThiD"/>
    <property type="match status" value="1"/>
</dbReference>
<organism evidence="8 9">
    <name type="scientific">Candidatus Parabacteroides intestinigallinarum</name>
    <dbReference type="NCBI Taxonomy" id="2838722"/>
    <lineage>
        <taxon>Bacteria</taxon>
        <taxon>Pseudomonadati</taxon>
        <taxon>Bacteroidota</taxon>
        <taxon>Bacteroidia</taxon>
        <taxon>Bacteroidales</taxon>
        <taxon>Tannerellaceae</taxon>
        <taxon>Parabacteroides</taxon>
    </lineage>
</organism>
<dbReference type="Proteomes" id="UP000823847">
    <property type="component" value="Unassembled WGS sequence"/>
</dbReference>
<dbReference type="InterPro" id="IPR029056">
    <property type="entry name" value="Ribokinase-like"/>
</dbReference>
<name>A0A9D1XPQ0_9BACT</name>
<dbReference type="EC" id="2.7.1.49" evidence="2"/>
<dbReference type="InterPro" id="IPR013749">
    <property type="entry name" value="PM/HMP-P_kinase-1"/>
</dbReference>
<evidence type="ECO:0000256" key="6">
    <source>
        <dbReference type="ARBA" id="ARBA00022840"/>
    </source>
</evidence>
<feature type="domain" description="Pyridoxamine kinase/Phosphomethylpyrimidine kinase" evidence="7">
    <location>
        <begin position="19"/>
        <end position="266"/>
    </location>
</feature>
<dbReference type="SUPFAM" id="SSF53613">
    <property type="entry name" value="Ribokinase-like"/>
    <property type="match status" value="1"/>
</dbReference>
<keyword evidence="4" id="KW-0547">Nucleotide-binding</keyword>
<dbReference type="PANTHER" id="PTHR20858:SF17">
    <property type="entry name" value="HYDROXYMETHYLPYRIMIDINE_PHOSPHOMETHYLPYRIMIDINE KINASE THI20-RELATED"/>
    <property type="match status" value="1"/>
</dbReference>
<dbReference type="InterPro" id="IPR004399">
    <property type="entry name" value="HMP/HMP-P_kinase_dom"/>
</dbReference>
<dbReference type="AlphaFoldDB" id="A0A9D1XPQ0"/>
<keyword evidence="5 8" id="KW-0418">Kinase</keyword>
<keyword evidence="6" id="KW-0067">ATP-binding</keyword>
<evidence type="ECO:0000256" key="2">
    <source>
        <dbReference type="ARBA" id="ARBA00012135"/>
    </source>
</evidence>
<dbReference type="GO" id="GO:0009228">
    <property type="term" value="P:thiamine biosynthetic process"/>
    <property type="evidence" value="ECO:0007669"/>
    <property type="project" value="InterPro"/>
</dbReference>
<comment type="pathway">
    <text evidence="1">Cofactor biosynthesis; thiamine diphosphate biosynthesis.</text>
</comment>